<dbReference type="InterPro" id="IPR011852">
    <property type="entry name" value="TRAP_TAXI"/>
</dbReference>
<accession>A0ABM8HYH8</accession>
<keyword evidence="2" id="KW-1185">Reference proteome</keyword>
<organism evidence="1 2">
    <name type="scientific">Desulfuromonas versatilis</name>
    <dbReference type="NCBI Taxonomy" id="2802975"/>
    <lineage>
        <taxon>Bacteria</taxon>
        <taxon>Pseudomonadati</taxon>
        <taxon>Thermodesulfobacteriota</taxon>
        <taxon>Desulfuromonadia</taxon>
        <taxon>Desulfuromonadales</taxon>
        <taxon>Desulfuromonadaceae</taxon>
        <taxon>Desulfuromonas</taxon>
    </lineage>
</organism>
<dbReference type="PANTHER" id="PTHR42941:SF1">
    <property type="entry name" value="SLL1037 PROTEIN"/>
    <property type="match status" value="1"/>
</dbReference>
<gene>
    <name evidence="1" type="ORF">DESUT3_41180</name>
</gene>
<evidence type="ECO:0000313" key="2">
    <source>
        <dbReference type="Proteomes" id="UP001319827"/>
    </source>
</evidence>
<dbReference type="NCBIfam" id="TIGR02122">
    <property type="entry name" value="TRAP_TAXI"/>
    <property type="match status" value="1"/>
</dbReference>
<dbReference type="Proteomes" id="UP001319827">
    <property type="component" value="Chromosome"/>
</dbReference>
<dbReference type="PROSITE" id="PS51257">
    <property type="entry name" value="PROKAR_LIPOPROTEIN"/>
    <property type="match status" value="1"/>
</dbReference>
<sequence length="326" mass="35278">MPIKRVLLFPVSILILLSLTLSGCPQREPLLHIGGGPAGGTYQKVAAGLQEVMHLAAPGMRVSVERTGGSLANLKGVEQRSLDMAIVYAGDAYLAARGQLEKHLPPTREVRALTRIYGATAHLVVLANSRIRSVHDLQRKRVAIGNPGSGAALAAERFFTALGLWGEVIPVYLGYSMAAEELSRGRVEAVWEMVGFPSESLTELGRRARIRLLDVQAPALAGGLYNAYPFYRPMVIPAGTYPGQQAEVASYQDSALWVANSHMDPELVATALEKLFSNEGMEAMRRSHPSTRNLDQALGLFGVEIPLHPGAERFWKEQGQGKPPAP</sequence>
<dbReference type="RefSeq" id="WP_225911577.1">
    <property type="nucleotide sequence ID" value="NZ_AP024355.1"/>
</dbReference>
<reference evidence="1 2" key="1">
    <citation type="journal article" date="2016" name="C (Basel)">
        <title>Selective Growth of and Electricity Production by Marine Exoelectrogenic Bacteria in Self-Aggregated Hydrogel of Microbially Reduced Graphene Oxide.</title>
        <authorList>
            <person name="Yoshida N."/>
            <person name="Goto Y."/>
            <person name="Miyata Y."/>
        </authorList>
    </citation>
    <scope>NUCLEOTIDE SEQUENCE [LARGE SCALE GENOMIC DNA]</scope>
    <source>
        <strain evidence="1 2">NIT-T3</strain>
    </source>
</reference>
<name>A0ABM8HYH8_9BACT</name>
<dbReference type="CDD" id="cd13520">
    <property type="entry name" value="PBP2_TAXI_TRAP"/>
    <property type="match status" value="1"/>
</dbReference>
<dbReference type="Gene3D" id="3.40.190.10">
    <property type="entry name" value="Periplasmic binding protein-like II"/>
    <property type="match status" value="2"/>
</dbReference>
<protein>
    <submittedName>
        <fullName evidence="1">C4-dicarboxylate ABC transporter substrate-binding protein</fullName>
    </submittedName>
</protein>
<dbReference type="Pfam" id="PF16868">
    <property type="entry name" value="NMT1_3"/>
    <property type="match status" value="1"/>
</dbReference>
<proteinExistence type="predicted"/>
<reference evidence="1 2" key="2">
    <citation type="journal article" date="2021" name="Int. J. Syst. Evol. Microbiol.">
        <title>Isolation and Polyphasic Characterization of Desulfuromonas versatilis sp. Nov., an Electrogenic Bacteria Capable of Versatile Metabolism Isolated from a Graphene Oxide-Reducing Enrichment Culture.</title>
        <authorList>
            <person name="Xie L."/>
            <person name="Yoshida N."/>
            <person name="Ishii S."/>
            <person name="Meng L."/>
        </authorList>
    </citation>
    <scope>NUCLEOTIDE SEQUENCE [LARGE SCALE GENOMIC DNA]</scope>
    <source>
        <strain evidence="1 2">NIT-T3</strain>
    </source>
</reference>
<evidence type="ECO:0000313" key="1">
    <source>
        <dbReference type="EMBL" id="BCR07049.1"/>
    </source>
</evidence>
<dbReference type="EMBL" id="AP024355">
    <property type="protein sequence ID" value="BCR07049.1"/>
    <property type="molecule type" value="Genomic_DNA"/>
</dbReference>
<dbReference type="SUPFAM" id="SSF53850">
    <property type="entry name" value="Periplasmic binding protein-like II"/>
    <property type="match status" value="1"/>
</dbReference>
<dbReference type="PANTHER" id="PTHR42941">
    <property type="entry name" value="SLL1037 PROTEIN"/>
    <property type="match status" value="1"/>
</dbReference>